<evidence type="ECO:0000313" key="1">
    <source>
        <dbReference type="EMBL" id="MPN42041.1"/>
    </source>
</evidence>
<comment type="caution">
    <text evidence="1">The sequence shown here is derived from an EMBL/GenBank/DDBJ whole genome shotgun (WGS) entry which is preliminary data.</text>
</comment>
<protein>
    <submittedName>
        <fullName evidence="1">Uncharacterized protein</fullName>
    </submittedName>
</protein>
<gene>
    <name evidence="1" type="ORF">SDC9_189597</name>
</gene>
<name>A0A645HSM2_9ZZZZ</name>
<dbReference type="AlphaFoldDB" id="A0A645HSM2"/>
<dbReference type="EMBL" id="VSSQ01099488">
    <property type="protein sequence ID" value="MPN42041.1"/>
    <property type="molecule type" value="Genomic_DNA"/>
</dbReference>
<proteinExistence type="predicted"/>
<sequence length="76" mass="8523">MFVLIPVVLLSVCLIFAIRNKVNKRRFDAVLKGIDSFQKQGNLAALSTEEKEDIFLVTGEPEEDLWGGAERKSTVK</sequence>
<reference evidence="1" key="1">
    <citation type="submission" date="2019-08" db="EMBL/GenBank/DDBJ databases">
        <authorList>
            <person name="Kucharzyk K."/>
            <person name="Murdoch R.W."/>
            <person name="Higgins S."/>
            <person name="Loffler F."/>
        </authorList>
    </citation>
    <scope>NUCLEOTIDE SEQUENCE</scope>
</reference>
<organism evidence="1">
    <name type="scientific">bioreactor metagenome</name>
    <dbReference type="NCBI Taxonomy" id="1076179"/>
    <lineage>
        <taxon>unclassified sequences</taxon>
        <taxon>metagenomes</taxon>
        <taxon>ecological metagenomes</taxon>
    </lineage>
</organism>
<accession>A0A645HSM2</accession>